<protein>
    <submittedName>
        <fullName evidence="5">Sugar ABC transporter substrate-binding protein</fullName>
    </submittedName>
</protein>
<gene>
    <name evidence="5" type="ORF">GCU60_13125</name>
</gene>
<dbReference type="InterPro" id="IPR025997">
    <property type="entry name" value="SBP_2_dom"/>
</dbReference>
<dbReference type="InterPro" id="IPR050555">
    <property type="entry name" value="Bact_Solute-Bind_Prot2"/>
</dbReference>
<evidence type="ECO:0000259" key="4">
    <source>
        <dbReference type="Pfam" id="PF13407"/>
    </source>
</evidence>
<dbReference type="Proteomes" id="UP000479241">
    <property type="component" value="Unassembled WGS sequence"/>
</dbReference>
<name>A0A6L9W3X7_9ACTN</name>
<reference evidence="5 6" key="1">
    <citation type="submission" date="2019-12" db="EMBL/GenBank/DDBJ databases">
        <title>the WGS of Blastococcus saxobsidens 67B17.</title>
        <authorList>
            <person name="Jiang Z."/>
        </authorList>
    </citation>
    <scope>NUCLEOTIDE SEQUENCE [LARGE SCALE GENOMIC DNA]</scope>
    <source>
        <strain evidence="5 6">67B17</strain>
    </source>
</reference>
<dbReference type="EMBL" id="JAAGWG010000018">
    <property type="protein sequence ID" value="NEK86688.1"/>
    <property type="molecule type" value="Genomic_DNA"/>
</dbReference>
<evidence type="ECO:0000256" key="3">
    <source>
        <dbReference type="SAM" id="SignalP"/>
    </source>
</evidence>
<keyword evidence="3" id="KW-0732">Signal</keyword>
<evidence type="ECO:0000256" key="1">
    <source>
        <dbReference type="ARBA" id="ARBA00004196"/>
    </source>
</evidence>
<dbReference type="PANTHER" id="PTHR30036">
    <property type="entry name" value="D-XYLOSE-BINDING PERIPLASMIC PROTEIN"/>
    <property type="match status" value="1"/>
</dbReference>
<feature type="signal peptide" evidence="3">
    <location>
        <begin position="1"/>
        <end position="29"/>
    </location>
</feature>
<dbReference type="PANTHER" id="PTHR30036:SF7">
    <property type="entry name" value="ABC TRANSPORTER PERIPLASMIC-BINDING PROTEIN YPHF"/>
    <property type="match status" value="1"/>
</dbReference>
<dbReference type="GO" id="GO:0030288">
    <property type="term" value="C:outer membrane-bounded periplasmic space"/>
    <property type="evidence" value="ECO:0007669"/>
    <property type="project" value="TreeGrafter"/>
</dbReference>
<comment type="similarity">
    <text evidence="2">Belongs to the bacterial solute-binding protein 2 family.</text>
</comment>
<dbReference type="InterPro" id="IPR028082">
    <property type="entry name" value="Peripla_BP_I"/>
</dbReference>
<evidence type="ECO:0000256" key="2">
    <source>
        <dbReference type="ARBA" id="ARBA00007639"/>
    </source>
</evidence>
<proteinExistence type="inferred from homology"/>
<dbReference type="Gene3D" id="3.40.50.2300">
    <property type="match status" value="2"/>
</dbReference>
<dbReference type="RefSeq" id="WP_163205903.1">
    <property type="nucleotide sequence ID" value="NZ_JAAGWG010000018.1"/>
</dbReference>
<dbReference type="AlphaFoldDB" id="A0A6L9W3X7"/>
<accession>A0A6L9W3X7</accession>
<dbReference type="SUPFAM" id="SSF53822">
    <property type="entry name" value="Periplasmic binding protein-like I"/>
    <property type="match status" value="1"/>
</dbReference>
<sequence length="367" mass="38738">MRSLPTAAPSRRRNAVVAFAITSTLALTAACGSDGGNSGSGNSGGSAEEVDLSFVYATSTINAMQEMALGAKAAAGEREGVNYSEAAPAGINGPQQVSMFQSAMQTSKDGILFETLTPDLFTRPLTQATDSDIPIVSIDTAPPEGSGVEFFVGNSNEDVGRILAAELVRQLDGGQQGGKVVLANAIPGLPTLEQRLAGMVDVLEAERPDLEIVGPLATANEPTENFNAWNNLLKAHPDAIAYLGAGAQDSVSLARLHESTNATWLAGACDLDPAALEGLKNGHLFAISSPEHWLKGYIGLRLLALNAQEGEELPTGWWNPGELLVTADNVDEIIARQQDEASRVAWFEDVAEEQFANMDDYISELEN</sequence>
<comment type="caution">
    <text evidence="5">The sequence shown here is derived from an EMBL/GenBank/DDBJ whole genome shotgun (WGS) entry which is preliminary data.</text>
</comment>
<comment type="subcellular location">
    <subcellularLocation>
        <location evidence="1">Cell envelope</location>
    </subcellularLocation>
</comment>
<feature type="chain" id="PRO_5039093564" evidence="3">
    <location>
        <begin position="30"/>
        <end position="367"/>
    </location>
</feature>
<organism evidence="5 6">
    <name type="scientific">Blastococcus saxobsidens</name>
    <dbReference type="NCBI Taxonomy" id="138336"/>
    <lineage>
        <taxon>Bacteria</taxon>
        <taxon>Bacillati</taxon>
        <taxon>Actinomycetota</taxon>
        <taxon>Actinomycetes</taxon>
        <taxon>Geodermatophilales</taxon>
        <taxon>Geodermatophilaceae</taxon>
        <taxon>Blastococcus</taxon>
    </lineage>
</organism>
<dbReference type="CDD" id="cd01536">
    <property type="entry name" value="PBP1_ABC_sugar_binding-like"/>
    <property type="match status" value="1"/>
</dbReference>
<dbReference type="PROSITE" id="PS51257">
    <property type="entry name" value="PROKAR_LIPOPROTEIN"/>
    <property type="match status" value="1"/>
</dbReference>
<dbReference type="GO" id="GO:0030246">
    <property type="term" value="F:carbohydrate binding"/>
    <property type="evidence" value="ECO:0007669"/>
    <property type="project" value="TreeGrafter"/>
</dbReference>
<dbReference type="Pfam" id="PF13407">
    <property type="entry name" value="Peripla_BP_4"/>
    <property type="match status" value="1"/>
</dbReference>
<evidence type="ECO:0000313" key="6">
    <source>
        <dbReference type="Proteomes" id="UP000479241"/>
    </source>
</evidence>
<feature type="domain" description="Periplasmic binding protein" evidence="4">
    <location>
        <begin position="54"/>
        <end position="310"/>
    </location>
</feature>
<evidence type="ECO:0000313" key="5">
    <source>
        <dbReference type="EMBL" id="NEK86688.1"/>
    </source>
</evidence>